<comment type="caution">
    <text evidence="1">The sequence shown here is derived from an EMBL/GenBank/DDBJ whole genome shotgun (WGS) entry which is preliminary data.</text>
</comment>
<evidence type="ECO:0000313" key="1">
    <source>
        <dbReference type="EMBL" id="KAH7942995.1"/>
    </source>
</evidence>
<sequence>MRRRQGKFQRIHYHPVNEVYVCHRSHKCNQFPGETADTFYTMLKNMVKKCSYRLMVEGRHVCDSFVVGLLDSNLSDQLNRVSS</sequence>
<name>A0A9D4PJ35_RHISA</name>
<gene>
    <name evidence="1" type="ORF">HPB52_003427</name>
</gene>
<accession>A0A9D4PJ35</accession>
<dbReference type="EMBL" id="JABSTV010001253">
    <property type="protein sequence ID" value="KAH7942995.1"/>
    <property type="molecule type" value="Genomic_DNA"/>
</dbReference>
<protein>
    <submittedName>
        <fullName evidence="1">Uncharacterized protein</fullName>
    </submittedName>
</protein>
<dbReference type="AlphaFoldDB" id="A0A9D4PJ35"/>
<keyword evidence="2" id="KW-1185">Reference proteome</keyword>
<proteinExistence type="predicted"/>
<dbReference type="VEuPathDB" id="VectorBase:RSAN_026109"/>
<organism evidence="1 2">
    <name type="scientific">Rhipicephalus sanguineus</name>
    <name type="common">Brown dog tick</name>
    <name type="synonym">Ixodes sanguineus</name>
    <dbReference type="NCBI Taxonomy" id="34632"/>
    <lineage>
        <taxon>Eukaryota</taxon>
        <taxon>Metazoa</taxon>
        <taxon>Ecdysozoa</taxon>
        <taxon>Arthropoda</taxon>
        <taxon>Chelicerata</taxon>
        <taxon>Arachnida</taxon>
        <taxon>Acari</taxon>
        <taxon>Parasitiformes</taxon>
        <taxon>Ixodida</taxon>
        <taxon>Ixodoidea</taxon>
        <taxon>Ixodidae</taxon>
        <taxon>Rhipicephalinae</taxon>
        <taxon>Rhipicephalus</taxon>
        <taxon>Rhipicephalus</taxon>
    </lineage>
</organism>
<evidence type="ECO:0000313" key="2">
    <source>
        <dbReference type="Proteomes" id="UP000821837"/>
    </source>
</evidence>
<dbReference type="Proteomes" id="UP000821837">
    <property type="component" value="Unassembled WGS sequence"/>
</dbReference>
<reference evidence="1" key="2">
    <citation type="submission" date="2021-09" db="EMBL/GenBank/DDBJ databases">
        <authorList>
            <person name="Jia N."/>
            <person name="Wang J."/>
            <person name="Shi W."/>
            <person name="Du L."/>
            <person name="Sun Y."/>
            <person name="Zhan W."/>
            <person name="Jiang J."/>
            <person name="Wang Q."/>
            <person name="Zhang B."/>
            <person name="Ji P."/>
            <person name="Sakyi L.B."/>
            <person name="Cui X."/>
            <person name="Yuan T."/>
            <person name="Jiang B."/>
            <person name="Yang W."/>
            <person name="Lam T.T.-Y."/>
            <person name="Chang Q."/>
            <person name="Ding S."/>
            <person name="Wang X."/>
            <person name="Zhu J."/>
            <person name="Ruan X."/>
            <person name="Zhao L."/>
            <person name="Wei J."/>
            <person name="Que T."/>
            <person name="Du C."/>
            <person name="Cheng J."/>
            <person name="Dai P."/>
            <person name="Han X."/>
            <person name="Huang E."/>
            <person name="Gao Y."/>
            <person name="Liu J."/>
            <person name="Shao H."/>
            <person name="Ye R."/>
            <person name="Li L."/>
            <person name="Wei W."/>
            <person name="Wang X."/>
            <person name="Wang C."/>
            <person name="Huo Q."/>
            <person name="Li W."/>
            <person name="Guo W."/>
            <person name="Chen H."/>
            <person name="Chen S."/>
            <person name="Zhou L."/>
            <person name="Zhou L."/>
            <person name="Ni X."/>
            <person name="Tian J."/>
            <person name="Zhou Y."/>
            <person name="Sheng Y."/>
            <person name="Liu T."/>
            <person name="Pan Y."/>
            <person name="Xia L."/>
            <person name="Li J."/>
            <person name="Zhao F."/>
            <person name="Cao W."/>
        </authorList>
    </citation>
    <scope>NUCLEOTIDE SEQUENCE</scope>
    <source>
        <strain evidence="1">Rsan-2018</strain>
        <tissue evidence="1">Larvae</tissue>
    </source>
</reference>
<reference evidence="1" key="1">
    <citation type="journal article" date="2020" name="Cell">
        <title>Large-Scale Comparative Analyses of Tick Genomes Elucidate Their Genetic Diversity and Vector Capacities.</title>
        <authorList>
            <consortium name="Tick Genome and Microbiome Consortium (TIGMIC)"/>
            <person name="Jia N."/>
            <person name="Wang J."/>
            <person name="Shi W."/>
            <person name="Du L."/>
            <person name="Sun Y."/>
            <person name="Zhan W."/>
            <person name="Jiang J.F."/>
            <person name="Wang Q."/>
            <person name="Zhang B."/>
            <person name="Ji P."/>
            <person name="Bell-Sakyi L."/>
            <person name="Cui X.M."/>
            <person name="Yuan T.T."/>
            <person name="Jiang B.G."/>
            <person name="Yang W.F."/>
            <person name="Lam T.T."/>
            <person name="Chang Q.C."/>
            <person name="Ding S.J."/>
            <person name="Wang X.J."/>
            <person name="Zhu J.G."/>
            <person name="Ruan X.D."/>
            <person name="Zhao L."/>
            <person name="Wei J.T."/>
            <person name="Ye R.Z."/>
            <person name="Que T.C."/>
            <person name="Du C.H."/>
            <person name="Zhou Y.H."/>
            <person name="Cheng J.X."/>
            <person name="Dai P.F."/>
            <person name="Guo W.B."/>
            <person name="Han X.H."/>
            <person name="Huang E.J."/>
            <person name="Li L.F."/>
            <person name="Wei W."/>
            <person name="Gao Y.C."/>
            <person name="Liu J.Z."/>
            <person name="Shao H.Z."/>
            <person name="Wang X."/>
            <person name="Wang C.C."/>
            <person name="Yang T.C."/>
            <person name="Huo Q.B."/>
            <person name="Li W."/>
            <person name="Chen H.Y."/>
            <person name="Chen S.E."/>
            <person name="Zhou L.G."/>
            <person name="Ni X.B."/>
            <person name="Tian J.H."/>
            <person name="Sheng Y."/>
            <person name="Liu T."/>
            <person name="Pan Y.S."/>
            <person name="Xia L.Y."/>
            <person name="Li J."/>
            <person name="Zhao F."/>
            <person name="Cao W.C."/>
        </authorList>
    </citation>
    <scope>NUCLEOTIDE SEQUENCE</scope>
    <source>
        <strain evidence="1">Rsan-2018</strain>
    </source>
</reference>